<evidence type="ECO:0000259" key="2">
    <source>
        <dbReference type="Pfam" id="PF01757"/>
    </source>
</evidence>
<evidence type="ECO:0000313" key="3">
    <source>
        <dbReference type="EMBL" id="SHL84619.1"/>
    </source>
</evidence>
<protein>
    <submittedName>
        <fullName evidence="3">Acyltransferase family protein</fullName>
    </submittedName>
</protein>
<dbReference type="GO" id="GO:0009103">
    <property type="term" value="P:lipopolysaccharide biosynthetic process"/>
    <property type="evidence" value="ECO:0007669"/>
    <property type="project" value="TreeGrafter"/>
</dbReference>
<dbReference type="GO" id="GO:0016020">
    <property type="term" value="C:membrane"/>
    <property type="evidence" value="ECO:0007669"/>
    <property type="project" value="TreeGrafter"/>
</dbReference>
<reference evidence="4" key="1">
    <citation type="submission" date="2016-11" db="EMBL/GenBank/DDBJ databases">
        <authorList>
            <person name="Jaros S."/>
            <person name="Januszkiewicz K."/>
            <person name="Wedrychowicz H."/>
        </authorList>
    </citation>
    <scope>NUCLEOTIDE SEQUENCE [LARGE SCALE GENOMIC DNA]</scope>
    <source>
        <strain evidence="4">CGMCC 4.3555</strain>
    </source>
</reference>
<dbReference type="Proteomes" id="UP000184388">
    <property type="component" value="Unassembled WGS sequence"/>
</dbReference>
<dbReference type="GO" id="GO:0016747">
    <property type="term" value="F:acyltransferase activity, transferring groups other than amino-acyl groups"/>
    <property type="evidence" value="ECO:0007669"/>
    <property type="project" value="InterPro"/>
</dbReference>
<dbReference type="InterPro" id="IPR002656">
    <property type="entry name" value="Acyl_transf_3_dom"/>
</dbReference>
<feature type="transmembrane region" description="Helical" evidence="1">
    <location>
        <begin position="15"/>
        <end position="35"/>
    </location>
</feature>
<feature type="transmembrane region" description="Helical" evidence="1">
    <location>
        <begin position="56"/>
        <end position="78"/>
    </location>
</feature>
<keyword evidence="3" id="KW-0808">Transferase</keyword>
<dbReference type="EMBL" id="FRBK01000006">
    <property type="protein sequence ID" value="SHL84619.1"/>
    <property type="molecule type" value="Genomic_DNA"/>
</dbReference>
<keyword evidence="1" id="KW-1133">Transmembrane helix</keyword>
<dbReference type="PANTHER" id="PTHR23028:SF53">
    <property type="entry name" value="ACYL_TRANSF_3 DOMAIN-CONTAINING PROTEIN"/>
    <property type="match status" value="1"/>
</dbReference>
<accession>A0A9X8QSU2</accession>
<keyword evidence="3" id="KW-0012">Acyltransferase</keyword>
<gene>
    <name evidence="3" type="ORF">SAMN05216268_106400</name>
</gene>
<feature type="domain" description="Acyltransferase 3" evidence="2">
    <location>
        <begin position="12"/>
        <end position="69"/>
    </location>
</feature>
<dbReference type="PANTHER" id="PTHR23028">
    <property type="entry name" value="ACETYLTRANSFERASE"/>
    <property type="match status" value="1"/>
</dbReference>
<sequence length="130" mass="14374">MVLYHVNPAWLPGGFLGVDVFFVLSGYLITDLLLAEHRRCGRIDLRDFWVRRARRLLPALALVLALVLLTATCAATVLRPHRLVEPRPECGREGVQVVRHATISDALVPVLAGVPWNRSSGACRSDGRRG</sequence>
<name>A0A9X8QSU2_9ACTN</name>
<dbReference type="Pfam" id="PF01757">
    <property type="entry name" value="Acyl_transf_3"/>
    <property type="match status" value="1"/>
</dbReference>
<proteinExistence type="predicted"/>
<evidence type="ECO:0000256" key="1">
    <source>
        <dbReference type="SAM" id="Phobius"/>
    </source>
</evidence>
<dbReference type="RefSeq" id="WP_079181941.1">
    <property type="nucleotide sequence ID" value="NZ_FRBK01000006.1"/>
</dbReference>
<comment type="caution">
    <text evidence="3">The sequence shown here is derived from an EMBL/GenBank/DDBJ whole genome shotgun (WGS) entry which is preliminary data.</text>
</comment>
<dbReference type="AlphaFoldDB" id="A0A9X8QSU2"/>
<evidence type="ECO:0000313" key="4">
    <source>
        <dbReference type="Proteomes" id="UP000184388"/>
    </source>
</evidence>
<organism evidence="3 4">
    <name type="scientific">Streptomyces yunnanensis</name>
    <dbReference type="NCBI Taxonomy" id="156453"/>
    <lineage>
        <taxon>Bacteria</taxon>
        <taxon>Bacillati</taxon>
        <taxon>Actinomycetota</taxon>
        <taxon>Actinomycetes</taxon>
        <taxon>Kitasatosporales</taxon>
        <taxon>Streptomycetaceae</taxon>
        <taxon>Streptomyces</taxon>
    </lineage>
</organism>
<dbReference type="InterPro" id="IPR050879">
    <property type="entry name" value="Acyltransferase_3"/>
</dbReference>
<keyword evidence="1" id="KW-0812">Transmembrane</keyword>
<keyword evidence="1" id="KW-0472">Membrane</keyword>